<dbReference type="RefSeq" id="XP_059604983.1">
    <property type="nucleotide sequence ID" value="XM_059745591.1"/>
</dbReference>
<evidence type="ECO:0000256" key="1">
    <source>
        <dbReference type="SAM" id="MobiDB-lite"/>
    </source>
</evidence>
<sequence>MVRGRPRPSRFTRTSPSCASGTTRMCRNRRPLQARRVMQVYSNLTCSYPIPTIMPALSVLPADILLHVISFLDHSGDVYSFSLLSPSLFTLIHSNDLVNKTRYRCVRINCTPDLKNAYTILLDILHDCNLANMIALLTQATCSVSVRPPPGPALSVRNRRDYSTWPCRRQTTLRIGSISHTTSAFSITVIEITTVSNPASTQEDAYHGKSTFIGQALTVLLIASSPNLTSLAISPPFWEYTSSRFNDPSDNHHFAAKIEKYPLAKFLKHANSSHLIEKGERKIPYLANVKHFQILTTEASSFHIARSRACTPQDLCLCIELVRTLPSIESLRMQAIQGFGNASSAALDGLLPPSSTNISRLDLRGCDFKSDLLCKVICSMKCLKELRYSVVQGGCYAGFAEFFDRYSLIEAILRHRATLEVLDLEFDDQLSQFVAVERESGVQDDAEDKSVLKEFISLRSLSLGVSCLWFLATGMGELGNIVLMDHLPLQLEYLRIRGYEKGHTKTLDNMLAGMESAREGHPALCTVQGVNEYIPVGK</sequence>
<evidence type="ECO:0000313" key="2">
    <source>
        <dbReference type="RefSeq" id="XP_059604983.1"/>
    </source>
</evidence>
<dbReference type="GeneID" id="4989702"/>
<gene>
    <name evidence="2" type="ORF">An18g01420</name>
</gene>
<dbReference type="InterPro" id="IPR036047">
    <property type="entry name" value="F-box-like_dom_sf"/>
</dbReference>
<organism evidence="2">
    <name type="scientific">Aspergillus niger</name>
    <dbReference type="NCBI Taxonomy" id="5061"/>
    <lineage>
        <taxon>Eukaryota</taxon>
        <taxon>Fungi</taxon>
        <taxon>Dikarya</taxon>
        <taxon>Ascomycota</taxon>
        <taxon>Pezizomycotina</taxon>
        <taxon>Eurotiomycetes</taxon>
        <taxon>Eurotiomycetidae</taxon>
        <taxon>Eurotiales</taxon>
        <taxon>Aspergillaceae</taxon>
        <taxon>Aspergillus</taxon>
        <taxon>Aspergillus subgen. Circumdati</taxon>
    </lineage>
</organism>
<name>A0AAJ8E2H5_ASPNG</name>
<protein>
    <recommendedName>
        <fullName evidence="3">F-box domain-containing protein</fullName>
    </recommendedName>
</protein>
<dbReference type="SUPFAM" id="SSF81383">
    <property type="entry name" value="F-box domain"/>
    <property type="match status" value="1"/>
</dbReference>
<reference evidence="2" key="1">
    <citation type="submission" date="2025-02" db="EMBL/GenBank/DDBJ databases">
        <authorList>
            <consortium name="NCBI Genome Project"/>
        </authorList>
    </citation>
    <scope>NUCLEOTIDE SEQUENCE</scope>
</reference>
<dbReference type="SUPFAM" id="SSF52047">
    <property type="entry name" value="RNI-like"/>
    <property type="match status" value="1"/>
</dbReference>
<reference evidence="2" key="2">
    <citation type="submission" date="2025-08" db="UniProtKB">
        <authorList>
            <consortium name="RefSeq"/>
        </authorList>
    </citation>
    <scope>IDENTIFICATION</scope>
</reference>
<dbReference type="VEuPathDB" id="FungiDB:An18g01420"/>
<dbReference type="AlphaFoldDB" id="A0AAJ8E2H5"/>
<dbReference type="Gene3D" id="3.80.10.10">
    <property type="entry name" value="Ribonuclease Inhibitor"/>
    <property type="match status" value="1"/>
</dbReference>
<evidence type="ECO:0008006" key="3">
    <source>
        <dbReference type="Google" id="ProtNLM"/>
    </source>
</evidence>
<accession>A0AAJ8E2H5</accession>
<dbReference type="InterPro" id="IPR032675">
    <property type="entry name" value="LRR_dom_sf"/>
</dbReference>
<proteinExistence type="predicted"/>
<feature type="compositionally biased region" description="Basic residues" evidence="1">
    <location>
        <begin position="1"/>
        <end position="10"/>
    </location>
</feature>
<feature type="region of interest" description="Disordered" evidence="1">
    <location>
        <begin position="1"/>
        <end position="22"/>
    </location>
</feature>
<dbReference type="KEGG" id="ang:An18g01420"/>